<evidence type="ECO:0000313" key="3">
    <source>
        <dbReference type="Proteomes" id="UP000238801"/>
    </source>
</evidence>
<dbReference type="AlphaFoldDB" id="A0A2T0X7E8"/>
<dbReference type="Proteomes" id="UP000238801">
    <property type="component" value="Unassembled WGS sequence"/>
</dbReference>
<evidence type="ECO:0000259" key="1">
    <source>
        <dbReference type="Pfam" id="PF04273"/>
    </source>
</evidence>
<sequence>MPIRPLTDRHAVSPQIEPEDVPVLAAEGVTAILCNRPDGEVPAGLRAADLRAAAEAAGLAFAELPAHHAEIGPELAARQRAEVARLSTEGSGTVLAYCASGTRCTILWALGEAGHMPEEEIIANAAAAGYDLGGLRGRLG</sequence>
<dbReference type="InterPro" id="IPR005939">
    <property type="entry name" value="BLH_phosphatase-like"/>
</dbReference>
<dbReference type="EMBL" id="PVTT01000001">
    <property type="protein sequence ID" value="PRY94868.1"/>
    <property type="molecule type" value="Genomic_DNA"/>
</dbReference>
<dbReference type="NCBIfam" id="TIGR01244">
    <property type="entry name" value="TIGR01244 family sulfur transferase"/>
    <property type="match status" value="1"/>
</dbReference>
<reference evidence="2 3" key="1">
    <citation type="submission" date="2018-03" db="EMBL/GenBank/DDBJ databases">
        <title>Genomic Encyclopedia of Archaeal and Bacterial Type Strains, Phase II (KMG-II): from individual species to whole genera.</title>
        <authorList>
            <person name="Goeker M."/>
        </authorList>
    </citation>
    <scope>NUCLEOTIDE SEQUENCE [LARGE SCALE GENOMIC DNA]</scope>
    <source>
        <strain evidence="2 3">DSM 29318</strain>
    </source>
</reference>
<accession>A0A2T0X7E8</accession>
<dbReference type="Gene3D" id="3.90.190.10">
    <property type="entry name" value="Protein tyrosine phosphatase superfamily"/>
    <property type="match status" value="1"/>
</dbReference>
<keyword evidence="3" id="KW-1185">Reference proteome</keyword>
<organism evidence="2 3">
    <name type="scientific">Hasllibacter halocynthiae</name>
    <dbReference type="NCBI Taxonomy" id="595589"/>
    <lineage>
        <taxon>Bacteria</taxon>
        <taxon>Pseudomonadati</taxon>
        <taxon>Pseudomonadota</taxon>
        <taxon>Alphaproteobacteria</taxon>
        <taxon>Rhodobacterales</taxon>
        <taxon>Roseobacteraceae</taxon>
        <taxon>Hasllibacter</taxon>
    </lineage>
</organism>
<evidence type="ECO:0000313" key="2">
    <source>
        <dbReference type="EMBL" id="PRY94868.1"/>
    </source>
</evidence>
<dbReference type="Pfam" id="PF04273">
    <property type="entry name" value="BLH_phosphatase"/>
    <property type="match status" value="1"/>
</dbReference>
<dbReference type="InterPro" id="IPR029021">
    <property type="entry name" value="Prot-tyrosine_phosphatase-like"/>
</dbReference>
<feature type="domain" description="Beta-lactamase hydrolase-like protein phosphatase-like" evidence="1">
    <location>
        <begin position="3"/>
        <end position="114"/>
    </location>
</feature>
<comment type="caution">
    <text evidence="2">The sequence shown here is derived from an EMBL/GenBank/DDBJ whole genome shotgun (WGS) entry which is preliminary data.</text>
</comment>
<proteinExistence type="predicted"/>
<dbReference type="OrthoDB" id="9805710at2"/>
<name>A0A2T0X7E8_9RHOB</name>
<dbReference type="GO" id="GO:0016787">
    <property type="term" value="F:hydrolase activity"/>
    <property type="evidence" value="ECO:0007669"/>
    <property type="project" value="InterPro"/>
</dbReference>
<gene>
    <name evidence="2" type="ORF">BCF33_0470</name>
</gene>
<protein>
    <submittedName>
        <fullName evidence="2">Uncharacterized protein (TIGR01244 family)</fullName>
    </submittedName>
</protein>